<dbReference type="GO" id="GO:0004497">
    <property type="term" value="F:monooxygenase activity"/>
    <property type="evidence" value="ECO:0007669"/>
    <property type="project" value="UniProtKB-KW"/>
</dbReference>
<evidence type="ECO:0000256" key="10">
    <source>
        <dbReference type="SAM" id="Phobius"/>
    </source>
</evidence>
<dbReference type="KEGG" id="pco:PHACADRAFT_214663"/>
<accession>K5UH21</accession>
<dbReference type="InterPro" id="IPR002401">
    <property type="entry name" value="Cyt_P450_E_grp-I"/>
</dbReference>
<keyword evidence="6 8" id="KW-0408">Iron</keyword>
<reference evidence="11 12" key="1">
    <citation type="journal article" date="2012" name="BMC Genomics">
        <title>Comparative genomics of the white-rot fungi, Phanerochaete carnosa and P. chrysosporium, to elucidate the genetic basis of the distinct wood types they colonize.</title>
        <authorList>
            <person name="Suzuki H."/>
            <person name="MacDonald J."/>
            <person name="Syed K."/>
            <person name="Salamov A."/>
            <person name="Hori C."/>
            <person name="Aerts A."/>
            <person name="Henrissat B."/>
            <person name="Wiebenga A."/>
            <person name="vanKuyk P.A."/>
            <person name="Barry K."/>
            <person name="Lindquist E."/>
            <person name="LaButti K."/>
            <person name="Lapidus A."/>
            <person name="Lucas S."/>
            <person name="Coutinho P."/>
            <person name="Gong Y."/>
            <person name="Samejima M."/>
            <person name="Mahadevan R."/>
            <person name="Abou-Zaid M."/>
            <person name="de Vries R.P."/>
            <person name="Igarashi K."/>
            <person name="Yadav J.S."/>
            <person name="Grigoriev I.V."/>
            <person name="Master E.R."/>
        </authorList>
    </citation>
    <scope>NUCLEOTIDE SEQUENCE [LARGE SCALE GENOMIC DNA]</scope>
    <source>
        <strain evidence="11 12">HHB-10118-sp</strain>
    </source>
</reference>
<evidence type="ECO:0000313" key="11">
    <source>
        <dbReference type="EMBL" id="EKM48781.1"/>
    </source>
</evidence>
<keyword evidence="10" id="KW-0812">Transmembrane</keyword>
<dbReference type="InterPro" id="IPR050121">
    <property type="entry name" value="Cytochrome_P450_monoxygenase"/>
</dbReference>
<keyword evidence="10" id="KW-1133">Transmembrane helix</keyword>
<dbReference type="GO" id="GO:0005506">
    <property type="term" value="F:iron ion binding"/>
    <property type="evidence" value="ECO:0007669"/>
    <property type="project" value="InterPro"/>
</dbReference>
<dbReference type="RefSeq" id="XP_007402667.1">
    <property type="nucleotide sequence ID" value="XM_007402605.1"/>
</dbReference>
<keyword evidence="8 9" id="KW-0349">Heme</keyword>
<name>K5UH21_PHACS</name>
<dbReference type="Proteomes" id="UP000008370">
    <property type="component" value="Unassembled WGS sequence"/>
</dbReference>
<dbReference type="Pfam" id="PF00067">
    <property type="entry name" value="p450"/>
    <property type="match status" value="1"/>
</dbReference>
<dbReference type="InterPro" id="IPR001128">
    <property type="entry name" value="Cyt_P450"/>
</dbReference>
<evidence type="ECO:0000256" key="6">
    <source>
        <dbReference type="ARBA" id="ARBA00023004"/>
    </source>
</evidence>
<evidence type="ECO:0008006" key="13">
    <source>
        <dbReference type="Google" id="ProtNLM"/>
    </source>
</evidence>
<keyword evidence="12" id="KW-1185">Reference proteome</keyword>
<comment type="cofactor">
    <cofactor evidence="1 8">
        <name>heme</name>
        <dbReference type="ChEBI" id="CHEBI:30413"/>
    </cofactor>
</comment>
<dbReference type="STRING" id="650164.K5UH21"/>
<dbReference type="GO" id="GO:0016705">
    <property type="term" value="F:oxidoreductase activity, acting on paired donors, with incorporation or reduction of molecular oxygen"/>
    <property type="evidence" value="ECO:0007669"/>
    <property type="project" value="InterPro"/>
</dbReference>
<keyword evidence="4 8" id="KW-0479">Metal-binding</keyword>
<evidence type="ECO:0000256" key="3">
    <source>
        <dbReference type="ARBA" id="ARBA00010617"/>
    </source>
</evidence>
<comment type="pathway">
    <text evidence="2">Secondary metabolite biosynthesis.</text>
</comment>
<feature type="transmembrane region" description="Helical" evidence="10">
    <location>
        <begin position="39"/>
        <end position="56"/>
    </location>
</feature>
<gene>
    <name evidence="11" type="ORF">PHACADRAFT_214663</name>
</gene>
<proteinExistence type="inferred from homology"/>
<dbReference type="Gene3D" id="1.10.630.10">
    <property type="entry name" value="Cytochrome P450"/>
    <property type="match status" value="1"/>
</dbReference>
<evidence type="ECO:0000256" key="7">
    <source>
        <dbReference type="ARBA" id="ARBA00023033"/>
    </source>
</evidence>
<evidence type="ECO:0000313" key="12">
    <source>
        <dbReference type="Proteomes" id="UP000008370"/>
    </source>
</evidence>
<dbReference type="SUPFAM" id="SSF48264">
    <property type="entry name" value="Cytochrome P450"/>
    <property type="match status" value="1"/>
</dbReference>
<dbReference type="PRINTS" id="PR00463">
    <property type="entry name" value="EP450I"/>
</dbReference>
<organism evidence="11 12">
    <name type="scientific">Phanerochaete carnosa (strain HHB-10118-sp)</name>
    <name type="common">White-rot fungus</name>
    <name type="synonym">Peniophora carnosa</name>
    <dbReference type="NCBI Taxonomy" id="650164"/>
    <lineage>
        <taxon>Eukaryota</taxon>
        <taxon>Fungi</taxon>
        <taxon>Dikarya</taxon>
        <taxon>Basidiomycota</taxon>
        <taxon>Agaricomycotina</taxon>
        <taxon>Agaricomycetes</taxon>
        <taxon>Polyporales</taxon>
        <taxon>Phanerochaetaceae</taxon>
        <taxon>Phanerochaete</taxon>
    </lineage>
</organism>
<evidence type="ECO:0000256" key="2">
    <source>
        <dbReference type="ARBA" id="ARBA00005179"/>
    </source>
</evidence>
<comment type="similarity">
    <text evidence="3 9">Belongs to the cytochrome P450 family.</text>
</comment>
<dbReference type="PRINTS" id="PR00385">
    <property type="entry name" value="P450"/>
</dbReference>
<keyword evidence="5 9" id="KW-0560">Oxidoreductase</keyword>
<dbReference type="GO" id="GO:0020037">
    <property type="term" value="F:heme binding"/>
    <property type="evidence" value="ECO:0007669"/>
    <property type="project" value="InterPro"/>
</dbReference>
<dbReference type="InterPro" id="IPR036396">
    <property type="entry name" value="Cyt_P450_sf"/>
</dbReference>
<evidence type="ECO:0000256" key="1">
    <source>
        <dbReference type="ARBA" id="ARBA00001971"/>
    </source>
</evidence>
<dbReference type="HOGENOM" id="CLU_001570_14_10_1"/>
<evidence type="ECO:0000256" key="4">
    <source>
        <dbReference type="ARBA" id="ARBA00022723"/>
    </source>
</evidence>
<dbReference type="OrthoDB" id="6692864at2759"/>
<keyword evidence="7 9" id="KW-0503">Monooxygenase</keyword>
<dbReference type="PROSITE" id="PS00086">
    <property type="entry name" value="CYTOCHROME_P450"/>
    <property type="match status" value="1"/>
</dbReference>
<dbReference type="InParanoid" id="K5UH21"/>
<dbReference type="EMBL" id="JH930739">
    <property type="protein sequence ID" value="EKM48781.1"/>
    <property type="molecule type" value="Genomic_DNA"/>
</dbReference>
<feature type="binding site" description="axial binding residue" evidence="8">
    <location>
        <position position="493"/>
    </location>
    <ligand>
        <name>heme</name>
        <dbReference type="ChEBI" id="CHEBI:30413"/>
    </ligand>
    <ligandPart>
        <name>Fe</name>
        <dbReference type="ChEBI" id="CHEBI:18248"/>
    </ligandPart>
</feature>
<keyword evidence="10" id="KW-0472">Membrane</keyword>
<dbReference type="AlphaFoldDB" id="K5UH21"/>
<sequence>MPRKTMFVALRDLSTKDCVLAVAVTHWIFNRREPADPRILFVLLLLVPAATSLLLFLHYGTILGTVLAFSIYHASLIFSVVLYRTSPFHPLARYPGPFLAKVTRLYWTRIALAGRQHIEIGRLFDKYGDAVRIGPNEVHFRDVSVMQAMLGSKGMPKGPMWEGRALKTPILPLVGLRDNTTHSRRRKPWNRAFSSAALKNYVPVMAKRGSQFVELLAERREVDFVHCVHMFTFDFMADALFGGGSEVMKDDDKDGMARSVKTSFLDSQIYEHLPWLASLARHIPGVGEKIKRFRAMCTQRGISRLEKGSSTKDLFYWLSNEDGSEKENPSRSLILSDSALAIIAGSDTTATVLSILVYCLLAHPETYERLQAEVDKFYPSEEDSLDPKHFSKMPYLEAVINETMRLYPVLPSGSQRSPERGSGGFFASQHFIPEWTSVRIPIWCLHRDPRNFTRPDEFWPERWLIMDGLEPHSEVLTHDMNAFVPFSFGPRNCVGKNLAMLEMKVVAVHMLQRLQLRFRKDFDPTRWEHVMEDRFNLLVAELPIVVERRF</sequence>
<evidence type="ECO:0000256" key="5">
    <source>
        <dbReference type="ARBA" id="ARBA00023002"/>
    </source>
</evidence>
<protein>
    <recommendedName>
        <fullName evidence="13">Cytochrome P450</fullName>
    </recommendedName>
</protein>
<evidence type="ECO:0000256" key="8">
    <source>
        <dbReference type="PIRSR" id="PIRSR602401-1"/>
    </source>
</evidence>
<dbReference type="PANTHER" id="PTHR24305:SF187">
    <property type="entry name" value="P450, PUTATIVE (EUROFUNG)-RELATED"/>
    <property type="match status" value="1"/>
</dbReference>
<dbReference type="InterPro" id="IPR017972">
    <property type="entry name" value="Cyt_P450_CS"/>
</dbReference>
<dbReference type="PANTHER" id="PTHR24305">
    <property type="entry name" value="CYTOCHROME P450"/>
    <property type="match status" value="1"/>
</dbReference>
<dbReference type="GeneID" id="18913565"/>
<evidence type="ECO:0000256" key="9">
    <source>
        <dbReference type="RuleBase" id="RU000461"/>
    </source>
</evidence>